<name>A0A8C0XJ09_CASCN</name>
<proteinExistence type="predicted"/>
<organism evidence="1">
    <name type="scientific">Castor canadensis</name>
    <name type="common">American beaver</name>
    <dbReference type="NCBI Taxonomy" id="51338"/>
    <lineage>
        <taxon>Eukaryota</taxon>
        <taxon>Metazoa</taxon>
        <taxon>Chordata</taxon>
        <taxon>Craniata</taxon>
        <taxon>Vertebrata</taxon>
        <taxon>Euteleostomi</taxon>
        <taxon>Mammalia</taxon>
        <taxon>Eutheria</taxon>
        <taxon>Euarchontoglires</taxon>
        <taxon>Glires</taxon>
        <taxon>Rodentia</taxon>
        <taxon>Castorimorpha</taxon>
        <taxon>Castoridae</taxon>
        <taxon>Castor</taxon>
    </lineage>
</organism>
<accession>A0A8C0XJ09</accession>
<protein>
    <submittedName>
        <fullName evidence="1">Uncharacterized protein</fullName>
    </submittedName>
</protein>
<reference evidence="1" key="1">
    <citation type="submission" date="2023-09" db="UniProtKB">
        <authorList>
            <consortium name="Ensembl"/>
        </authorList>
    </citation>
    <scope>IDENTIFICATION</scope>
</reference>
<dbReference type="AlphaFoldDB" id="A0A8C0XJ09"/>
<evidence type="ECO:0000313" key="1">
    <source>
        <dbReference type="Ensembl" id="ENSCCNP00000026590.1"/>
    </source>
</evidence>
<sequence>MRSRCLCQICTCGLFVCTGDIIVHMEPQGFMRMLACLALQLNIWKNILCMAKFFHLRVLNPSKNFEHAVGKWKE</sequence>
<dbReference type="Ensembl" id="ENSCCNT00000033702.1">
    <property type="protein sequence ID" value="ENSCCNP00000026590.1"/>
    <property type="gene ID" value="ENSCCNG00000025797.1"/>
</dbReference>